<evidence type="ECO:0000313" key="2">
    <source>
        <dbReference type="Proteomes" id="UP000599074"/>
    </source>
</evidence>
<sequence>MAMTVPVELPPDEDFTTAWGIVDVDSVGTPAASVLALGVALGDALADGRADGLVVDWGRAAAVGVADRAGGVGAAVPVIVKVAFTGFLWPLPSPRTTCRPGAFNPLGGVKVSRARQYPWLEPPERVTGASPTARPSQVKATLGKPHWPLLAENM</sequence>
<dbReference type="Proteomes" id="UP000599074">
    <property type="component" value="Unassembled WGS sequence"/>
</dbReference>
<dbReference type="EMBL" id="BOON01000064">
    <property type="protein sequence ID" value="GII26000.1"/>
    <property type="molecule type" value="Genomic_DNA"/>
</dbReference>
<reference evidence="1" key="1">
    <citation type="submission" date="2021-01" db="EMBL/GenBank/DDBJ databases">
        <title>Whole genome shotgun sequence of Planosporangium mesophilum NBRC 109066.</title>
        <authorList>
            <person name="Komaki H."/>
            <person name="Tamura T."/>
        </authorList>
    </citation>
    <scope>NUCLEOTIDE SEQUENCE</scope>
    <source>
        <strain evidence="1">NBRC 109066</strain>
    </source>
</reference>
<name>A0A8J3X303_9ACTN</name>
<keyword evidence="2" id="KW-1185">Reference proteome</keyword>
<protein>
    <submittedName>
        <fullName evidence="1">Uncharacterized protein</fullName>
    </submittedName>
</protein>
<accession>A0A8J3X303</accession>
<dbReference type="AlphaFoldDB" id="A0A8J3X303"/>
<organism evidence="1 2">
    <name type="scientific">Planosporangium mesophilum</name>
    <dbReference type="NCBI Taxonomy" id="689768"/>
    <lineage>
        <taxon>Bacteria</taxon>
        <taxon>Bacillati</taxon>
        <taxon>Actinomycetota</taxon>
        <taxon>Actinomycetes</taxon>
        <taxon>Micromonosporales</taxon>
        <taxon>Micromonosporaceae</taxon>
        <taxon>Planosporangium</taxon>
    </lineage>
</organism>
<proteinExistence type="predicted"/>
<gene>
    <name evidence="1" type="ORF">Pme01_55970</name>
</gene>
<comment type="caution">
    <text evidence="1">The sequence shown here is derived from an EMBL/GenBank/DDBJ whole genome shotgun (WGS) entry which is preliminary data.</text>
</comment>
<evidence type="ECO:0000313" key="1">
    <source>
        <dbReference type="EMBL" id="GII26000.1"/>
    </source>
</evidence>